<dbReference type="PANTHER" id="PTHR30543:SF21">
    <property type="entry name" value="NAD(P)H-DEPENDENT FMN REDUCTASE LOT6"/>
    <property type="match status" value="1"/>
</dbReference>
<dbReference type="Gene3D" id="3.40.50.360">
    <property type="match status" value="1"/>
</dbReference>
<dbReference type="HOGENOM" id="CLU_055322_4_1_5"/>
<dbReference type="InterPro" id="IPR005025">
    <property type="entry name" value="FMN_Rdtase-like_dom"/>
</dbReference>
<dbReference type="AlphaFoldDB" id="K8PIK9"/>
<dbReference type="SUPFAM" id="SSF52218">
    <property type="entry name" value="Flavoproteins"/>
    <property type="match status" value="1"/>
</dbReference>
<dbReference type="eggNOG" id="COG0431">
    <property type="taxonomic scope" value="Bacteria"/>
</dbReference>
<gene>
    <name evidence="2" type="ORF">HMPREF9695_00448</name>
</gene>
<evidence type="ECO:0000313" key="2">
    <source>
        <dbReference type="EMBL" id="EKS41356.1"/>
    </source>
</evidence>
<dbReference type="RefSeq" id="WP_006019157.1">
    <property type="nucleotide sequence ID" value="NZ_KB375282.1"/>
</dbReference>
<protein>
    <recommendedName>
        <fullName evidence="1">NADPH-dependent FMN reductase-like domain-containing protein</fullName>
    </recommendedName>
</protein>
<feature type="domain" description="NADPH-dependent FMN reductase-like" evidence="1">
    <location>
        <begin position="3"/>
        <end position="148"/>
    </location>
</feature>
<name>K8PIK9_9BRAD</name>
<dbReference type="GO" id="GO:0010181">
    <property type="term" value="F:FMN binding"/>
    <property type="evidence" value="ECO:0007669"/>
    <property type="project" value="TreeGrafter"/>
</dbReference>
<dbReference type="Proteomes" id="UP000001096">
    <property type="component" value="Unassembled WGS sequence"/>
</dbReference>
<reference evidence="2 3" key="1">
    <citation type="submission" date="2012-04" db="EMBL/GenBank/DDBJ databases">
        <title>The Genome Sequence of Afipia broomeae ATCC 49717.</title>
        <authorList>
            <consortium name="The Broad Institute Genome Sequencing Platform"/>
            <person name="Earl A."/>
            <person name="Ward D."/>
            <person name="Feldgarden M."/>
            <person name="Gevers D."/>
            <person name="Huys G."/>
            <person name="Walker B."/>
            <person name="Young S.K."/>
            <person name="Zeng Q."/>
            <person name="Gargeya S."/>
            <person name="Fitzgerald M."/>
            <person name="Haas B."/>
            <person name="Abouelleil A."/>
            <person name="Alvarado L."/>
            <person name="Arachchi H.M."/>
            <person name="Berlin A."/>
            <person name="Chapman S.B."/>
            <person name="Goldberg J."/>
            <person name="Griggs A."/>
            <person name="Gujja S."/>
            <person name="Hansen M."/>
            <person name="Howarth C."/>
            <person name="Imamovic A."/>
            <person name="Larimer J."/>
            <person name="McCowen C."/>
            <person name="Montmayeur A."/>
            <person name="Murphy C."/>
            <person name="Neiman D."/>
            <person name="Pearson M."/>
            <person name="Priest M."/>
            <person name="Roberts A."/>
            <person name="Saif S."/>
            <person name="Shea T."/>
            <person name="Sisk P."/>
            <person name="Sykes S."/>
            <person name="Wortman J."/>
            <person name="Nusbaum C."/>
            <person name="Birren B."/>
        </authorList>
    </citation>
    <scope>NUCLEOTIDE SEQUENCE [LARGE SCALE GENOMIC DNA]</scope>
    <source>
        <strain evidence="2 3">ATCC 49717</strain>
    </source>
</reference>
<dbReference type="PATRIC" id="fig|883078.3.peg.470"/>
<accession>K8PIK9</accession>
<comment type="caution">
    <text evidence="2">The sequence shown here is derived from an EMBL/GenBank/DDBJ whole genome shotgun (WGS) entry which is preliminary data.</text>
</comment>
<evidence type="ECO:0000259" key="1">
    <source>
        <dbReference type="Pfam" id="PF03358"/>
    </source>
</evidence>
<dbReference type="GO" id="GO:0005829">
    <property type="term" value="C:cytosol"/>
    <property type="evidence" value="ECO:0007669"/>
    <property type="project" value="TreeGrafter"/>
</dbReference>
<proteinExistence type="predicted"/>
<dbReference type="PANTHER" id="PTHR30543">
    <property type="entry name" value="CHROMATE REDUCTASE"/>
    <property type="match status" value="1"/>
</dbReference>
<sequence length="190" mass="20526">MIKLLFLSGSSHIGSANWRLASAAAVVAEQSFGDRVEPVSLDLMQFDLPNLENASEHDRPEEAVRLKAAFDSVSGVFMSSDEYTGTYSAILRNAIGWLRRCDPKLRTPLDGMQVALCGTFGRGTGGLRGQPALQQFLRELGAVVIPQHLEMGTVENPFDREGRLLPKVQKQLLDGCLGKLCAKVIAAAAA</sequence>
<keyword evidence="3" id="KW-1185">Reference proteome</keyword>
<organism evidence="2 3">
    <name type="scientific">Afipia broomeae ATCC 49717</name>
    <dbReference type="NCBI Taxonomy" id="883078"/>
    <lineage>
        <taxon>Bacteria</taxon>
        <taxon>Pseudomonadati</taxon>
        <taxon>Pseudomonadota</taxon>
        <taxon>Alphaproteobacteria</taxon>
        <taxon>Hyphomicrobiales</taxon>
        <taxon>Nitrobacteraceae</taxon>
        <taxon>Afipia</taxon>
    </lineage>
</organism>
<dbReference type="Pfam" id="PF03358">
    <property type="entry name" value="FMN_red"/>
    <property type="match status" value="1"/>
</dbReference>
<dbReference type="InterPro" id="IPR029039">
    <property type="entry name" value="Flavoprotein-like_sf"/>
</dbReference>
<evidence type="ECO:0000313" key="3">
    <source>
        <dbReference type="Proteomes" id="UP000001096"/>
    </source>
</evidence>
<dbReference type="GO" id="GO:0016491">
    <property type="term" value="F:oxidoreductase activity"/>
    <property type="evidence" value="ECO:0007669"/>
    <property type="project" value="InterPro"/>
</dbReference>
<dbReference type="InterPro" id="IPR050712">
    <property type="entry name" value="NAD(P)H-dep_reductase"/>
</dbReference>
<dbReference type="EMBL" id="AGWX01000001">
    <property type="protein sequence ID" value="EKS41356.1"/>
    <property type="molecule type" value="Genomic_DNA"/>
</dbReference>